<feature type="domain" description="SRP54-type proteins GTP-binding" evidence="10">
    <location>
        <begin position="268"/>
        <end position="281"/>
    </location>
</feature>
<dbReference type="InterPro" id="IPR003593">
    <property type="entry name" value="AAA+_ATPase"/>
</dbReference>
<comment type="catalytic activity">
    <reaction evidence="8 9">
        <text>GTP + H2O = GDP + phosphate + H(+)</text>
        <dbReference type="Rhea" id="RHEA:19669"/>
        <dbReference type="ChEBI" id="CHEBI:15377"/>
        <dbReference type="ChEBI" id="CHEBI:15378"/>
        <dbReference type="ChEBI" id="CHEBI:37565"/>
        <dbReference type="ChEBI" id="CHEBI:43474"/>
        <dbReference type="ChEBI" id="CHEBI:58189"/>
        <dbReference type="EC" id="3.6.5.4"/>
    </reaction>
</comment>
<evidence type="ECO:0000313" key="12">
    <source>
        <dbReference type="Proteomes" id="UP000238042"/>
    </source>
</evidence>
<comment type="function">
    <text evidence="9">Involved in targeting and insertion of nascent membrane proteins into the cytoplasmic membrane. Binds to the hydrophobic signal sequence of the ribosome-nascent chain (RNC) as it emerges from the ribosomes. The SRP-RNC complex is then targeted to the cytoplasmic membrane where it interacts with the SRP receptor FtsY.</text>
</comment>
<protein>
    <recommendedName>
        <fullName evidence="9">Signal recognition particle protein</fullName>
        <ecNumber evidence="9">3.6.5.4</ecNumber>
    </recommendedName>
    <alternativeName>
        <fullName evidence="9">Fifty-four homolog</fullName>
    </alternativeName>
</protein>
<dbReference type="InterPro" id="IPR042101">
    <property type="entry name" value="SRP54_N_sf"/>
</dbReference>
<evidence type="ECO:0000313" key="11">
    <source>
        <dbReference type="EMBL" id="PQL94276.1"/>
    </source>
</evidence>
<gene>
    <name evidence="9" type="primary">ffh</name>
    <name evidence="11" type="ORF">C4S77_03710</name>
</gene>
<evidence type="ECO:0000256" key="6">
    <source>
        <dbReference type="ARBA" id="ARBA00023135"/>
    </source>
</evidence>
<dbReference type="PANTHER" id="PTHR11564">
    <property type="entry name" value="SIGNAL RECOGNITION PARTICLE 54K PROTEIN SRP54"/>
    <property type="match status" value="1"/>
</dbReference>
<feature type="binding site" evidence="9">
    <location>
        <begin position="247"/>
        <end position="250"/>
    </location>
    <ligand>
        <name>GTP</name>
        <dbReference type="ChEBI" id="CHEBI:37565"/>
    </ligand>
</feature>
<dbReference type="GO" id="GO:0008312">
    <property type="term" value="F:7S RNA binding"/>
    <property type="evidence" value="ECO:0007669"/>
    <property type="project" value="InterPro"/>
</dbReference>
<evidence type="ECO:0000256" key="3">
    <source>
        <dbReference type="ARBA" id="ARBA00022801"/>
    </source>
</evidence>
<dbReference type="PROSITE" id="PS00300">
    <property type="entry name" value="SRP54"/>
    <property type="match status" value="1"/>
</dbReference>
<dbReference type="EMBL" id="PSZM01000024">
    <property type="protein sequence ID" value="PQL94276.1"/>
    <property type="molecule type" value="Genomic_DNA"/>
</dbReference>
<feature type="binding site" evidence="9">
    <location>
        <begin position="189"/>
        <end position="193"/>
    </location>
    <ligand>
        <name>GTP</name>
        <dbReference type="ChEBI" id="CHEBI:37565"/>
    </ligand>
</feature>
<feature type="binding site" evidence="9">
    <location>
        <begin position="106"/>
        <end position="113"/>
    </location>
    <ligand>
        <name>GTP</name>
        <dbReference type="ChEBI" id="CHEBI:37565"/>
    </ligand>
</feature>
<dbReference type="InterPro" id="IPR036891">
    <property type="entry name" value="Signal_recog_part_SRP54_M_sf"/>
</dbReference>
<dbReference type="Pfam" id="PF02978">
    <property type="entry name" value="SRP_SPB"/>
    <property type="match status" value="1"/>
</dbReference>
<dbReference type="Pfam" id="PF00448">
    <property type="entry name" value="SRP54"/>
    <property type="match status" value="1"/>
</dbReference>
<dbReference type="PANTHER" id="PTHR11564:SF5">
    <property type="entry name" value="SIGNAL RECOGNITION PARTICLE SUBUNIT SRP54"/>
    <property type="match status" value="1"/>
</dbReference>
<evidence type="ECO:0000256" key="9">
    <source>
        <dbReference type="HAMAP-Rule" id="MF_00306"/>
    </source>
</evidence>
<dbReference type="InterPro" id="IPR004125">
    <property type="entry name" value="Signal_recog_particle_SRP54_M"/>
</dbReference>
<reference evidence="11 12" key="1">
    <citation type="submission" date="2018-02" db="EMBL/GenBank/DDBJ databases">
        <title>Genome sequences of Apibacter spp., gut symbionts of Asian honey bees.</title>
        <authorList>
            <person name="Kwong W.K."/>
            <person name="Steele M.I."/>
            <person name="Moran N.A."/>
        </authorList>
    </citation>
    <scope>NUCLEOTIDE SEQUENCE [LARGE SCALE GENOMIC DNA]</scope>
    <source>
        <strain evidence="12">wkB301</strain>
    </source>
</reference>
<proteinExistence type="inferred from homology"/>
<evidence type="ECO:0000259" key="10">
    <source>
        <dbReference type="PROSITE" id="PS00300"/>
    </source>
</evidence>
<comment type="similarity">
    <text evidence="1 9">Belongs to the GTP-binding SRP family. SRP54 subfamily.</text>
</comment>
<dbReference type="SMART" id="SM00962">
    <property type="entry name" value="SRP54"/>
    <property type="match status" value="1"/>
</dbReference>
<dbReference type="InterPro" id="IPR022941">
    <property type="entry name" value="SRP54"/>
</dbReference>
<organism evidence="11 12">
    <name type="scientific">Apibacter adventoris</name>
    <dbReference type="NCBI Taxonomy" id="1679466"/>
    <lineage>
        <taxon>Bacteria</taxon>
        <taxon>Pseudomonadati</taxon>
        <taxon>Bacteroidota</taxon>
        <taxon>Flavobacteriia</taxon>
        <taxon>Flavobacteriales</taxon>
        <taxon>Weeksellaceae</taxon>
        <taxon>Apibacter</taxon>
    </lineage>
</organism>
<dbReference type="GO" id="GO:0048500">
    <property type="term" value="C:signal recognition particle"/>
    <property type="evidence" value="ECO:0007669"/>
    <property type="project" value="UniProtKB-UniRule"/>
</dbReference>
<dbReference type="SMART" id="SM00963">
    <property type="entry name" value="SRP54_N"/>
    <property type="match status" value="1"/>
</dbReference>
<evidence type="ECO:0000256" key="5">
    <source>
        <dbReference type="ARBA" id="ARBA00023134"/>
    </source>
</evidence>
<comment type="subunit">
    <text evidence="9">Part of the signal recognition particle protein translocation system, which is composed of SRP and FtsY.</text>
</comment>
<dbReference type="Proteomes" id="UP000238042">
    <property type="component" value="Unassembled WGS sequence"/>
</dbReference>
<dbReference type="Gene3D" id="1.20.120.140">
    <property type="entry name" value="Signal recognition particle SRP54, nucleotide-binding domain"/>
    <property type="match status" value="1"/>
</dbReference>
<dbReference type="InterPro" id="IPR013822">
    <property type="entry name" value="Signal_recog_particl_SRP54_hlx"/>
</dbReference>
<dbReference type="Gene3D" id="3.40.50.300">
    <property type="entry name" value="P-loop containing nucleotide triphosphate hydrolases"/>
    <property type="match status" value="1"/>
</dbReference>
<dbReference type="CDD" id="cd18539">
    <property type="entry name" value="SRP_G"/>
    <property type="match status" value="1"/>
</dbReference>
<accession>A0A2S8AFE0</accession>
<keyword evidence="4 9" id="KW-0694">RNA-binding</keyword>
<keyword evidence="7 9" id="KW-0687">Ribonucleoprotein</keyword>
<evidence type="ECO:0000256" key="4">
    <source>
        <dbReference type="ARBA" id="ARBA00022884"/>
    </source>
</evidence>
<dbReference type="EC" id="3.6.5.4" evidence="9"/>
<dbReference type="AlphaFoldDB" id="A0A2S8AFE0"/>
<keyword evidence="3 9" id="KW-0378">Hydrolase</keyword>
<dbReference type="InterPro" id="IPR027417">
    <property type="entry name" value="P-loop_NTPase"/>
</dbReference>
<evidence type="ECO:0000256" key="2">
    <source>
        <dbReference type="ARBA" id="ARBA00022741"/>
    </source>
</evidence>
<keyword evidence="5 9" id="KW-0342">GTP-binding</keyword>
<evidence type="ECO:0000256" key="1">
    <source>
        <dbReference type="ARBA" id="ARBA00005450"/>
    </source>
</evidence>
<dbReference type="SUPFAM" id="SSF52540">
    <property type="entry name" value="P-loop containing nucleoside triphosphate hydrolases"/>
    <property type="match status" value="1"/>
</dbReference>
<evidence type="ECO:0000256" key="7">
    <source>
        <dbReference type="ARBA" id="ARBA00023274"/>
    </source>
</evidence>
<keyword evidence="9" id="KW-0963">Cytoplasm</keyword>
<dbReference type="SMART" id="SM00382">
    <property type="entry name" value="AAA"/>
    <property type="match status" value="1"/>
</dbReference>
<keyword evidence="12" id="KW-1185">Reference proteome</keyword>
<dbReference type="FunFam" id="3.40.50.300:FF:000022">
    <property type="entry name" value="Signal recognition particle 54 kDa subunit"/>
    <property type="match status" value="1"/>
</dbReference>
<dbReference type="Pfam" id="PF02881">
    <property type="entry name" value="SRP54_N"/>
    <property type="match status" value="1"/>
</dbReference>
<dbReference type="RefSeq" id="WP_105246159.1">
    <property type="nucleotide sequence ID" value="NZ_PSZM01000024.1"/>
</dbReference>
<dbReference type="Gene3D" id="1.10.260.30">
    <property type="entry name" value="Signal recognition particle, SRP54 subunit, M-domain"/>
    <property type="match status" value="1"/>
</dbReference>
<dbReference type="InterPro" id="IPR004780">
    <property type="entry name" value="SRP"/>
</dbReference>
<keyword evidence="6 9" id="KW-0733">Signal recognition particle</keyword>
<dbReference type="OrthoDB" id="9804720at2"/>
<dbReference type="InterPro" id="IPR000897">
    <property type="entry name" value="SRP54_GTPase_dom"/>
</dbReference>
<dbReference type="HAMAP" id="MF_00306">
    <property type="entry name" value="SRP54"/>
    <property type="match status" value="1"/>
</dbReference>
<evidence type="ECO:0000256" key="8">
    <source>
        <dbReference type="ARBA" id="ARBA00048027"/>
    </source>
</evidence>
<comment type="subcellular location">
    <subcellularLocation>
        <location evidence="9">Cytoplasm</location>
    </subcellularLocation>
    <text evidence="9">The SRP-RNC complex is targeted to the cytoplasmic membrane.</text>
</comment>
<dbReference type="SUPFAM" id="SSF47446">
    <property type="entry name" value="Signal peptide-binding domain"/>
    <property type="match status" value="1"/>
</dbReference>
<comment type="domain">
    <text evidence="9">Composed of three domains: the N-terminal N domain, which is responsible for interactions with the ribosome, the central G domain, which binds GTP, and the C-terminal M domain, which binds the RNA and the signal sequence of the RNC.</text>
</comment>
<comment type="caution">
    <text evidence="11">The sequence shown here is derived from an EMBL/GenBank/DDBJ whole genome shotgun (WGS) entry which is preliminary data.</text>
</comment>
<name>A0A2S8AFE0_9FLAO</name>
<sequence length="449" mass="49799">MFQNLQDKLDKALHNISGRGKITEINIAETVKEIRRALVDADVSYKVAKDLTKRIQDKALGQNVLTSISPGQLMVKIVHDELAILMGGENVGINLSGNPTVILIAGLQGSGKTTFSGKLANYLKNKKQKKVLLVAGDVYRPAAINQLKVLGEQIGVEVYSELENKNPVEIAQHALDYAKQNKFTVVIIDTAGRLAIDQEMMNEIRNVHQAVTPQETLFVVDSMTGQDAVNTAKAFNDVLNYNGVVLTKLDGDTRGGAALTIRTVVEKPIKFISTGEKMEALDIFYPERMADRILGMGDVVSLVEKAQEQFDEEEARKLQKKIAKNQFGFDDFLNQIKQIKKMGNMKDLMGMIPGVGKAIKDVNIEDDAFVHIEALIYSMTPQERRNPAIINTSRKNRIAKGSGRSIQDINQLLKQFEQMSKMMKMMQTPQGRMMMQAMAKQMGGGAKPF</sequence>
<dbReference type="GO" id="GO:0003924">
    <property type="term" value="F:GTPase activity"/>
    <property type="evidence" value="ECO:0007669"/>
    <property type="project" value="UniProtKB-UniRule"/>
</dbReference>
<keyword evidence="2 9" id="KW-0547">Nucleotide-binding</keyword>
<dbReference type="NCBIfam" id="TIGR00959">
    <property type="entry name" value="ffh"/>
    <property type="match status" value="1"/>
</dbReference>
<dbReference type="GO" id="GO:0006614">
    <property type="term" value="P:SRP-dependent cotranslational protein targeting to membrane"/>
    <property type="evidence" value="ECO:0007669"/>
    <property type="project" value="InterPro"/>
</dbReference>
<dbReference type="GO" id="GO:0005525">
    <property type="term" value="F:GTP binding"/>
    <property type="evidence" value="ECO:0007669"/>
    <property type="project" value="UniProtKB-UniRule"/>
</dbReference>